<feature type="region of interest" description="Disordered" evidence="4">
    <location>
        <begin position="136"/>
        <end position="199"/>
    </location>
</feature>
<sequence length="626" mass="68003">MDNSAYVPNQLPPPLVVFSQAGGFSEAALRMQRPFNPQIGDTKELQNPFGQAAASLDYRLHHMLHLQHQFLHPLEHRLPFSSAFRPLAPSAFAPPQKRLKIETEGAGVSTPGGVPTGLSSLGSLSSMSSMFSPSVASQAADLAPQSPANSTSRSPPGSSGSNQPAAAGSQTAEEEREASATPCSENTERSTPEEGRPYRMGNVFGGRCGAEALGLGLMSLNPAYRFALPPGLAAKTTRCLVFDQGKKKFSADPTCCPVCGVTVRPQELEQHFLQELDRLFKLSSASSRPRPSRSGLPASAPEHGHGQLLHTPSAADGTPIGRWETYKRIKANRQARIRIKNRKRKADEPACPVCNERLSGSPEELNQHVERCLNKHNGNPDRQNPHLDDEEVDVEGDAETFEEYEWAGQRRVRATSMLLGGFSAAGLATSSSNRSGPNGARNSDAAQDDEDVDLVVDGDESAQFGPSQYTEADVVTPRLEGTAREQKEREALREAVISPNGSQQSQLEVKTEPSTSPGSTSQQQQLDNEETTASSSSPPSMLDAKNEPETPLVEALRGRIRELEAETRGQAFKCLICMEQYKKPVTSVCCWHVHCEQCWLHTLGAKKLCPQCNMITSPSDLRRIYM</sequence>
<dbReference type="InterPro" id="IPR001841">
    <property type="entry name" value="Znf_RING"/>
</dbReference>
<name>A0AAJ6YGU8_9HYME</name>
<dbReference type="Gene3D" id="3.30.160.60">
    <property type="entry name" value="Classic Zinc Finger"/>
    <property type="match status" value="1"/>
</dbReference>
<evidence type="ECO:0000256" key="2">
    <source>
        <dbReference type="ARBA" id="ARBA00022833"/>
    </source>
</evidence>
<keyword evidence="6" id="KW-1185">Reference proteome</keyword>
<evidence type="ECO:0000313" key="6">
    <source>
        <dbReference type="Proteomes" id="UP000695007"/>
    </source>
</evidence>
<dbReference type="InterPro" id="IPR052443">
    <property type="entry name" value="E3_ubiq-ligase_RNF220-like"/>
</dbReference>
<feature type="region of interest" description="Disordered" evidence="4">
    <location>
        <begin position="283"/>
        <end position="321"/>
    </location>
</feature>
<reference evidence="7" key="1">
    <citation type="submission" date="2025-08" db="UniProtKB">
        <authorList>
            <consortium name="RefSeq"/>
        </authorList>
    </citation>
    <scope>IDENTIFICATION</scope>
</reference>
<dbReference type="SUPFAM" id="SSF57850">
    <property type="entry name" value="RING/U-box"/>
    <property type="match status" value="1"/>
</dbReference>
<dbReference type="RefSeq" id="XP_011497814.1">
    <property type="nucleotide sequence ID" value="XM_011499512.1"/>
</dbReference>
<dbReference type="KEGG" id="csol:105362159"/>
<dbReference type="InterPro" id="IPR031824">
    <property type="entry name" value="RNF220_mid"/>
</dbReference>
<dbReference type="Proteomes" id="UP000695007">
    <property type="component" value="Unplaced"/>
</dbReference>
<dbReference type="CDD" id="cd16563">
    <property type="entry name" value="RING-HC_RNF220"/>
    <property type="match status" value="1"/>
</dbReference>
<evidence type="ECO:0000256" key="4">
    <source>
        <dbReference type="SAM" id="MobiDB-lite"/>
    </source>
</evidence>
<evidence type="ECO:0000256" key="1">
    <source>
        <dbReference type="ARBA" id="ARBA00022771"/>
    </source>
</evidence>
<dbReference type="GO" id="GO:0008270">
    <property type="term" value="F:zinc ion binding"/>
    <property type="evidence" value="ECO:0007669"/>
    <property type="project" value="UniProtKB-KW"/>
</dbReference>
<dbReference type="Gene3D" id="3.30.40.10">
    <property type="entry name" value="Zinc/RING finger domain, C3HC4 (zinc finger)"/>
    <property type="match status" value="1"/>
</dbReference>
<keyword evidence="2" id="KW-0862">Zinc</keyword>
<dbReference type="InterPro" id="IPR013083">
    <property type="entry name" value="Znf_RING/FYVE/PHD"/>
</dbReference>
<evidence type="ECO:0000259" key="5">
    <source>
        <dbReference type="PROSITE" id="PS50089"/>
    </source>
</evidence>
<dbReference type="GO" id="GO:0016567">
    <property type="term" value="P:protein ubiquitination"/>
    <property type="evidence" value="ECO:0007669"/>
    <property type="project" value="TreeGrafter"/>
</dbReference>
<feature type="region of interest" description="Disordered" evidence="4">
    <location>
        <begin position="460"/>
        <end position="549"/>
    </location>
</feature>
<gene>
    <name evidence="7" type="primary">LOC105362159</name>
</gene>
<feature type="compositionally biased region" description="Low complexity" evidence="4">
    <location>
        <begin position="283"/>
        <end position="301"/>
    </location>
</feature>
<keyword evidence="1 3" id="KW-0863">Zinc-finger</keyword>
<feature type="domain" description="RING-type" evidence="5">
    <location>
        <begin position="574"/>
        <end position="613"/>
    </location>
</feature>
<protein>
    <submittedName>
        <fullName evidence="7">E3 ubiquitin-protein ligase Rnf220-like</fullName>
    </submittedName>
</protein>
<feature type="compositionally biased region" description="Low complexity" evidence="4">
    <location>
        <begin position="150"/>
        <end position="169"/>
    </location>
</feature>
<dbReference type="AlphaFoldDB" id="A0AAJ6YGU8"/>
<dbReference type="Pfam" id="PF13923">
    <property type="entry name" value="zf-C3HC4_2"/>
    <property type="match status" value="1"/>
</dbReference>
<keyword evidence="1 3" id="KW-0479">Metal-binding</keyword>
<evidence type="ECO:0000256" key="3">
    <source>
        <dbReference type="PROSITE-ProRule" id="PRU00175"/>
    </source>
</evidence>
<dbReference type="PROSITE" id="PS50089">
    <property type="entry name" value="ZF_RING_2"/>
    <property type="match status" value="1"/>
</dbReference>
<feature type="compositionally biased region" description="Polar residues" evidence="4">
    <location>
        <begin position="499"/>
        <end position="508"/>
    </location>
</feature>
<accession>A0AAJ6YGU8</accession>
<feature type="compositionally biased region" description="Basic and acidic residues" evidence="4">
    <location>
        <begin position="186"/>
        <end position="197"/>
    </location>
</feature>
<evidence type="ECO:0000313" key="7">
    <source>
        <dbReference type="RefSeq" id="XP_011497814.1"/>
    </source>
</evidence>
<dbReference type="InterPro" id="IPR040178">
    <property type="entry name" value="RNF220_RING"/>
</dbReference>
<dbReference type="PANTHER" id="PTHR13459">
    <property type="entry name" value="E3 UBIQUITIN-PROTEIN LIGASE RNF220 ISOFORM X1"/>
    <property type="match status" value="1"/>
</dbReference>
<dbReference type="GeneID" id="105362159"/>
<dbReference type="PANTHER" id="PTHR13459:SF1">
    <property type="entry name" value="E3 UBIQUITIN-PROTEIN LIGASE RNF220 ISOFORM X1"/>
    <property type="match status" value="1"/>
</dbReference>
<feature type="compositionally biased region" description="Low complexity" evidence="4">
    <location>
        <begin position="513"/>
        <end position="525"/>
    </location>
</feature>
<feature type="region of interest" description="Disordered" evidence="4">
    <location>
        <begin position="426"/>
        <end position="448"/>
    </location>
</feature>
<proteinExistence type="predicted"/>
<dbReference type="GO" id="GO:0061630">
    <property type="term" value="F:ubiquitin protein ligase activity"/>
    <property type="evidence" value="ECO:0007669"/>
    <property type="project" value="TreeGrafter"/>
</dbReference>
<dbReference type="Pfam" id="PF15926">
    <property type="entry name" value="RNF220"/>
    <property type="match status" value="1"/>
</dbReference>
<feature type="compositionally biased region" description="Basic and acidic residues" evidence="4">
    <location>
        <begin position="481"/>
        <end position="493"/>
    </location>
</feature>
<organism evidence="6 7">
    <name type="scientific">Ceratosolen solmsi marchali</name>
    <dbReference type="NCBI Taxonomy" id="326594"/>
    <lineage>
        <taxon>Eukaryota</taxon>
        <taxon>Metazoa</taxon>
        <taxon>Ecdysozoa</taxon>
        <taxon>Arthropoda</taxon>
        <taxon>Hexapoda</taxon>
        <taxon>Insecta</taxon>
        <taxon>Pterygota</taxon>
        <taxon>Neoptera</taxon>
        <taxon>Endopterygota</taxon>
        <taxon>Hymenoptera</taxon>
        <taxon>Apocrita</taxon>
        <taxon>Proctotrupomorpha</taxon>
        <taxon>Chalcidoidea</taxon>
        <taxon>Agaonidae</taxon>
        <taxon>Agaoninae</taxon>
        <taxon>Ceratosolen</taxon>
    </lineage>
</organism>